<dbReference type="Gene3D" id="3.40.50.720">
    <property type="entry name" value="NAD(P)-binding Rossmann-like Domain"/>
    <property type="match status" value="1"/>
</dbReference>
<feature type="domain" description="3-beta hydroxysteroid dehydrogenase/isomerase" evidence="2">
    <location>
        <begin position="7"/>
        <end position="287"/>
    </location>
</feature>
<dbReference type="GO" id="GO:0016616">
    <property type="term" value="F:oxidoreductase activity, acting on the CH-OH group of donors, NAD or NADP as acceptor"/>
    <property type="evidence" value="ECO:0007669"/>
    <property type="project" value="InterPro"/>
</dbReference>
<comment type="similarity">
    <text evidence="1">Belongs to the 3-beta-HSD family.</text>
</comment>
<name>A0A0P4WTK7_SCYOL</name>
<proteinExistence type="inferred from homology"/>
<dbReference type="GO" id="GO:0005737">
    <property type="term" value="C:cytoplasm"/>
    <property type="evidence" value="ECO:0007669"/>
    <property type="project" value="TreeGrafter"/>
</dbReference>
<dbReference type="EMBL" id="GDRN01061618">
    <property type="protein sequence ID" value="JAI65193.1"/>
    <property type="molecule type" value="Transcribed_RNA"/>
</dbReference>
<dbReference type="SUPFAM" id="SSF51735">
    <property type="entry name" value="NAD(P)-binding Rossmann-fold domains"/>
    <property type="match status" value="1"/>
</dbReference>
<feature type="transmembrane region" description="Helical" evidence="1">
    <location>
        <begin position="294"/>
        <end position="316"/>
    </location>
</feature>
<organism evidence="3">
    <name type="scientific">Scylla olivacea</name>
    <name type="common">Orange mud crab</name>
    <name type="synonym">Cancer olivacea</name>
    <dbReference type="NCBI Taxonomy" id="85551"/>
    <lineage>
        <taxon>Eukaryota</taxon>
        <taxon>Metazoa</taxon>
        <taxon>Ecdysozoa</taxon>
        <taxon>Arthropoda</taxon>
        <taxon>Crustacea</taxon>
        <taxon>Multicrustacea</taxon>
        <taxon>Malacostraca</taxon>
        <taxon>Eumalacostraca</taxon>
        <taxon>Eucarida</taxon>
        <taxon>Decapoda</taxon>
        <taxon>Pleocyemata</taxon>
        <taxon>Brachyura</taxon>
        <taxon>Eubrachyura</taxon>
        <taxon>Portunoidea</taxon>
        <taxon>Portunidae</taxon>
        <taxon>Portuninae</taxon>
        <taxon>Scylla</taxon>
    </lineage>
</organism>
<dbReference type="GO" id="GO:0006694">
    <property type="term" value="P:steroid biosynthetic process"/>
    <property type="evidence" value="ECO:0007669"/>
    <property type="project" value="InterPro"/>
</dbReference>
<dbReference type="InterPro" id="IPR036291">
    <property type="entry name" value="NAD(P)-bd_dom_sf"/>
</dbReference>
<evidence type="ECO:0000259" key="2">
    <source>
        <dbReference type="Pfam" id="PF01073"/>
    </source>
</evidence>
<dbReference type="PANTHER" id="PTHR48079">
    <property type="entry name" value="PROTEIN YEEZ"/>
    <property type="match status" value="1"/>
</dbReference>
<accession>A0A0P4WTK7</accession>
<dbReference type="PANTHER" id="PTHR48079:SF6">
    <property type="entry name" value="NAD(P)-BINDING DOMAIN-CONTAINING PROTEIN-RELATED"/>
    <property type="match status" value="1"/>
</dbReference>
<protein>
    <recommendedName>
        <fullName evidence="2">3-beta hydroxysteroid dehydrogenase/isomerase domain-containing protein</fullName>
    </recommendedName>
</protein>
<dbReference type="Pfam" id="PF01073">
    <property type="entry name" value="3Beta_HSD"/>
    <property type="match status" value="1"/>
</dbReference>
<sequence length="370" mass="39979">MEGLVVAVVGGSGFLGQHVVAQLLAVQPSVKEIRVIDSKSYKPVIESPPEAAATVVFRRYDVVDEAEMEKALAGVEAVINCSAITPDFRKEDLGYDNRGRRVNLDGVKSLVAACQVAGVRVLVHTSTLAVVMGGVRILEHTEPLTPEVSESHLVLGQYAIDRRRAEEVVLNAHGSATLKGGALQTVVLRPPLLYGEGDRSFVPVIVRLARAGGDRVPSVGDPEAFIQAAYVGNVAAAHVCALRKLLSGADEGLQECGGLPIYVTDNTPPNNLPGLAHPFIQHLNLHPSRLLPYWMVYLMLMLTAIWTAVWAVLGFASRPSSLPSLILHRFSGTATVVSKMRAELCIGYSPPYSWSEAQRRANLYYCKKIT</sequence>
<keyword evidence="1" id="KW-0472">Membrane</keyword>
<keyword evidence="1" id="KW-0812">Transmembrane</keyword>
<dbReference type="AlphaFoldDB" id="A0A0P4WTK7"/>
<reference evidence="3" key="1">
    <citation type="submission" date="2015-09" db="EMBL/GenBank/DDBJ databases">
        <title>Scylla olivacea transcriptome.</title>
        <authorList>
            <person name="Ikhwanuddin M."/>
        </authorList>
    </citation>
    <scope>NUCLEOTIDE SEQUENCE</scope>
</reference>
<keyword evidence="1" id="KW-1133">Transmembrane helix</keyword>
<dbReference type="InterPro" id="IPR002225">
    <property type="entry name" value="3Beta_OHSteriod_DH/Estase"/>
</dbReference>
<evidence type="ECO:0000256" key="1">
    <source>
        <dbReference type="RuleBase" id="RU004475"/>
    </source>
</evidence>
<dbReference type="GO" id="GO:0004029">
    <property type="term" value="F:aldehyde dehydrogenase (NAD+) activity"/>
    <property type="evidence" value="ECO:0007669"/>
    <property type="project" value="TreeGrafter"/>
</dbReference>
<keyword evidence="1" id="KW-0560">Oxidoreductase</keyword>
<dbReference type="InterPro" id="IPR051783">
    <property type="entry name" value="NAD(P)-dependent_oxidoreduct"/>
</dbReference>
<evidence type="ECO:0000313" key="3">
    <source>
        <dbReference type="EMBL" id="JAI65193.1"/>
    </source>
</evidence>